<name>A0A1H2JC95_9BACT</name>
<organism evidence="3 4">
    <name type="scientific">Desulfobacula phenolica</name>
    <dbReference type="NCBI Taxonomy" id="90732"/>
    <lineage>
        <taxon>Bacteria</taxon>
        <taxon>Pseudomonadati</taxon>
        <taxon>Thermodesulfobacteriota</taxon>
        <taxon>Desulfobacteria</taxon>
        <taxon>Desulfobacterales</taxon>
        <taxon>Desulfobacteraceae</taxon>
        <taxon>Desulfobacula</taxon>
    </lineage>
</organism>
<dbReference type="Gene3D" id="3.30.572.10">
    <property type="entry name" value="Thymidylate synthase/dCMP hydroxymethylase domain"/>
    <property type="match status" value="1"/>
</dbReference>
<evidence type="ECO:0000313" key="3">
    <source>
        <dbReference type="EMBL" id="SDU53982.1"/>
    </source>
</evidence>
<dbReference type="InterPro" id="IPR036926">
    <property type="entry name" value="Thymidate_synth/dCMP_Mease_sf"/>
</dbReference>
<dbReference type="EMBL" id="FNLL01000011">
    <property type="protein sequence ID" value="SDU53982.1"/>
    <property type="molecule type" value="Genomic_DNA"/>
</dbReference>
<feature type="domain" description="Thymidylate synthase/dCMP hydroxymethylase" evidence="2">
    <location>
        <begin position="127"/>
        <end position="262"/>
    </location>
</feature>
<dbReference type="RefSeq" id="WP_014955751.1">
    <property type="nucleotide sequence ID" value="NZ_FNLL01000011.1"/>
</dbReference>
<proteinExistence type="predicted"/>
<dbReference type="SUPFAM" id="SSF55831">
    <property type="entry name" value="Thymidylate synthase/dCMP hydroxymethylase"/>
    <property type="match status" value="1"/>
</dbReference>
<evidence type="ECO:0000256" key="1">
    <source>
        <dbReference type="ARBA" id="ARBA00022679"/>
    </source>
</evidence>
<dbReference type="Proteomes" id="UP000199608">
    <property type="component" value="Unassembled WGS sequence"/>
</dbReference>
<keyword evidence="1" id="KW-0808">Transferase</keyword>
<dbReference type="GO" id="GO:0016740">
    <property type="term" value="F:transferase activity"/>
    <property type="evidence" value="ECO:0007669"/>
    <property type="project" value="UniProtKB-KW"/>
</dbReference>
<dbReference type="InterPro" id="IPR023451">
    <property type="entry name" value="Thymidate_synth/dCMP_Mease_dom"/>
</dbReference>
<evidence type="ECO:0000313" key="4">
    <source>
        <dbReference type="Proteomes" id="UP000199608"/>
    </source>
</evidence>
<protein>
    <submittedName>
        <fullName evidence="3">Thymidylate synthase</fullName>
    </submittedName>
</protein>
<dbReference type="AlphaFoldDB" id="A0A1H2JC95"/>
<keyword evidence="4" id="KW-1185">Reference proteome</keyword>
<reference evidence="4" key="1">
    <citation type="submission" date="2016-10" db="EMBL/GenBank/DDBJ databases">
        <authorList>
            <person name="Varghese N."/>
            <person name="Submissions S."/>
        </authorList>
    </citation>
    <scope>NUCLEOTIDE SEQUENCE [LARGE SCALE GENOMIC DNA]</scope>
    <source>
        <strain evidence="4">DSM 3384</strain>
    </source>
</reference>
<sequence>MLQPLFIKATSLSDAWFQTLYRCVEQGRPFTINRGSFEGQKRLEFDFITIHITHPYSIPLLPKVNPALGFPDPVEEGYLDDYLPYLMTGEEKEGESYTYGQRICKCDLEYLPDDYRKLTKILVQEKEVWEDNNILIEQDNKYFVNQMELMIWTYKNKGYRNNQMILQVGQPSDMVLIDPPCLRHIDTRIQDGKLHFFPYFRSWDLFGGFPANLAAIEMMKQYCAEQIGVENGEIIASSKGLHIYDYVFEIAEAIRGRSMDEFRKMS</sequence>
<evidence type="ECO:0000259" key="2">
    <source>
        <dbReference type="Pfam" id="PF00303"/>
    </source>
</evidence>
<gene>
    <name evidence="3" type="ORF">SAMN04487931_111154</name>
</gene>
<dbReference type="Pfam" id="PF00303">
    <property type="entry name" value="Thymidylat_synt"/>
    <property type="match status" value="1"/>
</dbReference>
<accession>A0A1H2JC95</accession>